<name>F4PJC0_CACFS</name>
<dbReference type="GeneID" id="14875946"/>
<sequence length="293" mass="33525">MSSINPRHTSQFLKKPIFKNGLREILECINVLEQKVSQQRLENKGLDVVTMDTLAYCYLEAREIGYLQKSVAMYGEILFIIYASPMSGMQIDYAITIGNLAFAKFNLDTPMYVDALGVCNQIAYNGPAVASIIVQELTSILYPRGSLPRPIEPDLKQFISNRLNQAFSVLSPLHNQESIEYVEVLFIMAKYNGYLLYKQDQEKELREQTIKAFDSVLACYLKVYGPIHPKYAMAMAYKSYAYTHRDEECTQLAMDAVPLVMQYYGELYIEVLLSPILSFGSNKYAMSCWYQNE</sequence>
<keyword evidence="2" id="KW-1185">Reference proteome</keyword>
<organism evidence="1 2">
    <name type="scientific">Cavenderia fasciculata</name>
    <name type="common">Slime mold</name>
    <name type="synonym">Dictyostelium fasciculatum</name>
    <dbReference type="NCBI Taxonomy" id="261658"/>
    <lineage>
        <taxon>Eukaryota</taxon>
        <taxon>Amoebozoa</taxon>
        <taxon>Evosea</taxon>
        <taxon>Eumycetozoa</taxon>
        <taxon>Dictyostelia</taxon>
        <taxon>Acytosteliales</taxon>
        <taxon>Cavenderiaceae</taxon>
        <taxon>Cavenderia</taxon>
    </lineage>
</organism>
<dbReference type="RefSeq" id="XP_004362257.1">
    <property type="nucleotide sequence ID" value="XM_004362200.1"/>
</dbReference>
<dbReference type="KEGG" id="dfa:DFA_06556"/>
<gene>
    <name evidence="1" type="ORF">DFA_06556</name>
</gene>
<reference evidence="2" key="1">
    <citation type="journal article" date="2011" name="Genome Res.">
        <title>Phylogeny-wide analysis of social amoeba genomes highlights ancient origins for complex intercellular communication.</title>
        <authorList>
            <person name="Heidel A.J."/>
            <person name="Lawal H.M."/>
            <person name="Felder M."/>
            <person name="Schilde C."/>
            <person name="Helps N.R."/>
            <person name="Tunggal B."/>
            <person name="Rivero F."/>
            <person name="John U."/>
            <person name="Schleicher M."/>
            <person name="Eichinger L."/>
            <person name="Platzer M."/>
            <person name="Noegel A.A."/>
            <person name="Schaap P."/>
            <person name="Gloeckner G."/>
        </authorList>
    </citation>
    <scope>NUCLEOTIDE SEQUENCE [LARGE SCALE GENOMIC DNA]</scope>
    <source>
        <strain evidence="2">SH3</strain>
    </source>
</reference>
<dbReference type="Proteomes" id="UP000007797">
    <property type="component" value="Unassembled WGS sequence"/>
</dbReference>
<evidence type="ECO:0000313" key="1">
    <source>
        <dbReference type="EMBL" id="EGG24406.1"/>
    </source>
</evidence>
<accession>F4PJC0</accession>
<proteinExistence type="predicted"/>
<evidence type="ECO:0000313" key="2">
    <source>
        <dbReference type="Proteomes" id="UP000007797"/>
    </source>
</evidence>
<protein>
    <submittedName>
        <fullName evidence="1">Uncharacterized protein</fullName>
    </submittedName>
</protein>
<dbReference type="AlphaFoldDB" id="F4PJC0"/>
<dbReference type="EMBL" id="GL883007">
    <property type="protein sequence ID" value="EGG24406.1"/>
    <property type="molecule type" value="Genomic_DNA"/>
</dbReference>